<organism evidence="5 6">
    <name type="scientific">Cardamine amara subsp. amara</name>
    <dbReference type="NCBI Taxonomy" id="228776"/>
    <lineage>
        <taxon>Eukaryota</taxon>
        <taxon>Viridiplantae</taxon>
        <taxon>Streptophyta</taxon>
        <taxon>Embryophyta</taxon>
        <taxon>Tracheophyta</taxon>
        <taxon>Spermatophyta</taxon>
        <taxon>Magnoliopsida</taxon>
        <taxon>eudicotyledons</taxon>
        <taxon>Gunneridae</taxon>
        <taxon>Pentapetalae</taxon>
        <taxon>rosids</taxon>
        <taxon>malvids</taxon>
        <taxon>Brassicales</taxon>
        <taxon>Brassicaceae</taxon>
        <taxon>Cardamineae</taxon>
        <taxon>Cardamine</taxon>
    </lineage>
</organism>
<evidence type="ECO:0000313" key="6">
    <source>
        <dbReference type="Proteomes" id="UP001558713"/>
    </source>
</evidence>
<dbReference type="PANTHER" id="PTHR11932">
    <property type="entry name" value="CULLIN"/>
    <property type="match status" value="1"/>
</dbReference>
<dbReference type="InterPro" id="IPR016159">
    <property type="entry name" value="Cullin_repeat-like_dom_sf"/>
</dbReference>
<comment type="similarity">
    <text evidence="1 2 3">Belongs to the cullin family.</text>
</comment>
<dbReference type="SUPFAM" id="SSF75632">
    <property type="entry name" value="Cullin homology domain"/>
    <property type="match status" value="1"/>
</dbReference>
<dbReference type="InterPro" id="IPR036317">
    <property type="entry name" value="Cullin_homology_sf"/>
</dbReference>
<protein>
    <submittedName>
        <fullName evidence="5">Cullin-1</fullName>
    </submittedName>
</protein>
<accession>A0ABD0ZTP5</accession>
<comment type="caution">
    <text evidence="5">The sequence shown here is derived from an EMBL/GenBank/DDBJ whole genome shotgun (WGS) entry which is preliminary data.</text>
</comment>
<dbReference type="PROSITE" id="PS50069">
    <property type="entry name" value="CULLIN_2"/>
    <property type="match status" value="1"/>
</dbReference>
<feature type="domain" description="Cullin family profile" evidence="4">
    <location>
        <begin position="107"/>
        <end position="156"/>
    </location>
</feature>
<gene>
    <name evidence="5" type="ORF">V5N11_011452</name>
</gene>
<dbReference type="FunFam" id="1.20.1310.10:FF:000020">
    <property type="entry name" value="Cullin-1, putative"/>
    <property type="match status" value="1"/>
</dbReference>
<dbReference type="Pfam" id="PF00888">
    <property type="entry name" value="Cullin"/>
    <property type="match status" value="1"/>
</dbReference>
<reference evidence="5 6" key="1">
    <citation type="submission" date="2024-04" db="EMBL/GenBank/DDBJ databases">
        <title>Genome assembly C_amara_ONT_v2.</title>
        <authorList>
            <person name="Yant L."/>
            <person name="Moore C."/>
            <person name="Slenker M."/>
        </authorList>
    </citation>
    <scope>NUCLEOTIDE SEQUENCE [LARGE SCALE GENOMIC DNA]</scope>
    <source>
        <tissue evidence="5">Leaf</tissue>
    </source>
</reference>
<dbReference type="Proteomes" id="UP001558713">
    <property type="component" value="Unassembled WGS sequence"/>
</dbReference>
<sequence length="156" mass="17552">MLIDGKMDDLSRMYRLYNPIQQGLEPVADVFKQHVIAEGNALIKQTDDAASNQAASTGELVLIRKVIELHDKYMVYMTECFQNHTLFHKSLTEAFEVFCNKTLAGNSTAELLATICDNILKKGESEKLNDEAIEGTLENVVKLLSYISDKDLFAEF</sequence>
<dbReference type="InterPro" id="IPR045093">
    <property type="entry name" value="Cullin"/>
</dbReference>
<dbReference type="AlphaFoldDB" id="A0ABD0ZTP5"/>
<evidence type="ECO:0000256" key="3">
    <source>
        <dbReference type="RuleBase" id="RU003829"/>
    </source>
</evidence>
<dbReference type="InterPro" id="IPR016158">
    <property type="entry name" value="Cullin_homology"/>
</dbReference>
<evidence type="ECO:0000256" key="2">
    <source>
        <dbReference type="PROSITE-ProRule" id="PRU00330"/>
    </source>
</evidence>
<dbReference type="InterPro" id="IPR001373">
    <property type="entry name" value="Cullin_N"/>
</dbReference>
<dbReference type="SUPFAM" id="SSF74788">
    <property type="entry name" value="Cullin repeat-like"/>
    <property type="match status" value="1"/>
</dbReference>
<dbReference type="Gene3D" id="1.20.1310.10">
    <property type="entry name" value="Cullin Repeats"/>
    <property type="match status" value="2"/>
</dbReference>
<name>A0ABD0ZTP5_CARAN</name>
<keyword evidence="6" id="KW-1185">Reference proteome</keyword>
<dbReference type="EMBL" id="JBANAX010000678">
    <property type="protein sequence ID" value="KAL1197990.1"/>
    <property type="molecule type" value="Genomic_DNA"/>
</dbReference>
<evidence type="ECO:0000259" key="4">
    <source>
        <dbReference type="PROSITE" id="PS50069"/>
    </source>
</evidence>
<evidence type="ECO:0000256" key="1">
    <source>
        <dbReference type="ARBA" id="ARBA00006019"/>
    </source>
</evidence>
<proteinExistence type="inferred from homology"/>
<evidence type="ECO:0000313" key="5">
    <source>
        <dbReference type="EMBL" id="KAL1197990.1"/>
    </source>
</evidence>